<feature type="non-terminal residue" evidence="1">
    <location>
        <position position="1"/>
    </location>
</feature>
<dbReference type="EMBL" id="QKWP01000518">
    <property type="protein sequence ID" value="RIB18758.1"/>
    <property type="molecule type" value="Genomic_DNA"/>
</dbReference>
<sequence>KLLELVKRHAFWHIESLICNNPAFLNISKHLQRPVWQQLAVMLEHLGCNGNGAFVGRFAR</sequence>
<comment type="caution">
    <text evidence="1">The sequence shown here is derived from an EMBL/GenBank/DDBJ whole genome shotgun (WGS) entry which is preliminary data.</text>
</comment>
<evidence type="ECO:0000313" key="1">
    <source>
        <dbReference type="EMBL" id="RIB18758.1"/>
    </source>
</evidence>
<protein>
    <submittedName>
        <fullName evidence="1">Uncharacterized protein</fullName>
    </submittedName>
</protein>
<dbReference type="AlphaFoldDB" id="A0A397VAQ1"/>
<gene>
    <name evidence="1" type="ORF">C2G38_2084821</name>
</gene>
<evidence type="ECO:0000313" key="2">
    <source>
        <dbReference type="Proteomes" id="UP000266673"/>
    </source>
</evidence>
<feature type="non-terminal residue" evidence="1">
    <location>
        <position position="60"/>
    </location>
</feature>
<dbReference type="Proteomes" id="UP000266673">
    <property type="component" value="Unassembled WGS sequence"/>
</dbReference>
<accession>A0A397VAQ1</accession>
<keyword evidence="2" id="KW-1185">Reference proteome</keyword>
<proteinExistence type="predicted"/>
<dbReference type="OrthoDB" id="2445244at2759"/>
<name>A0A397VAQ1_9GLOM</name>
<reference evidence="1 2" key="1">
    <citation type="submission" date="2018-06" db="EMBL/GenBank/DDBJ databases">
        <title>Comparative genomics reveals the genomic features of Rhizophagus irregularis, R. cerebriforme, R. diaphanum and Gigaspora rosea, and their symbiotic lifestyle signature.</title>
        <authorList>
            <person name="Morin E."/>
            <person name="San Clemente H."/>
            <person name="Chen E.C.H."/>
            <person name="De La Providencia I."/>
            <person name="Hainaut M."/>
            <person name="Kuo A."/>
            <person name="Kohler A."/>
            <person name="Murat C."/>
            <person name="Tang N."/>
            <person name="Roy S."/>
            <person name="Loubradou J."/>
            <person name="Henrissat B."/>
            <person name="Grigoriev I.V."/>
            <person name="Corradi N."/>
            <person name="Roux C."/>
            <person name="Martin F.M."/>
        </authorList>
    </citation>
    <scope>NUCLEOTIDE SEQUENCE [LARGE SCALE GENOMIC DNA]</scope>
    <source>
        <strain evidence="1 2">DAOM 194757</strain>
    </source>
</reference>
<organism evidence="1 2">
    <name type="scientific">Gigaspora rosea</name>
    <dbReference type="NCBI Taxonomy" id="44941"/>
    <lineage>
        <taxon>Eukaryota</taxon>
        <taxon>Fungi</taxon>
        <taxon>Fungi incertae sedis</taxon>
        <taxon>Mucoromycota</taxon>
        <taxon>Glomeromycotina</taxon>
        <taxon>Glomeromycetes</taxon>
        <taxon>Diversisporales</taxon>
        <taxon>Gigasporaceae</taxon>
        <taxon>Gigaspora</taxon>
    </lineage>
</organism>